<accession>A0AAD9JVY2</accession>
<feature type="compositionally biased region" description="Polar residues" evidence="1">
    <location>
        <begin position="291"/>
        <end position="302"/>
    </location>
</feature>
<dbReference type="Proteomes" id="UP001208570">
    <property type="component" value="Unassembled WGS sequence"/>
</dbReference>
<dbReference type="EMBL" id="JAODUP010000155">
    <property type="protein sequence ID" value="KAK2159285.1"/>
    <property type="molecule type" value="Genomic_DNA"/>
</dbReference>
<feature type="compositionally biased region" description="Basic residues" evidence="1">
    <location>
        <begin position="159"/>
        <end position="168"/>
    </location>
</feature>
<protein>
    <submittedName>
        <fullName evidence="2">Uncharacterized protein</fullName>
    </submittedName>
</protein>
<feature type="compositionally biased region" description="Basic and acidic residues" evidence="1">
    <location>
        <begin position="281"/>
        <end position="290"/>
    </location>
</feature>
<keyword evidence="3" id="KW-1185">Reference proteome</keyword>
<comment type="caution">
    <text evidence="2">The sequence shown here is derived from an EMBL/GenBank/DDBJ whole genome shotgun (WGS) entry which is preliminary data.</text>
</comment>
<feature type="region of interest" description="Disordered" evidence="1">
    <location>
        <begin position="20"/>
        <end position="197"/>
    </location>
</feature>
<proteinExistence type="predicted"/>
<dbReference type="AlphaFoldDB" id="A0AAD9JVY2"/>
<sequence>MDVFGSFIIDCILVICHRQSPGGNEGSDKKQNASRPSKHGSTPAPISQSRKTQGKITDFITKTSGTGNRPSISASPSRNSRIATRGSPRSPTASRSPQPTGKENANKQKSRMEARQTRTSFSGKVKDSLMTRSTRKREASIEKSSPVAKRTKAEEPRLKRSSPKKSRSAKSPSPPPKATKSMPAIPSPISPTDKSPLKLVPVKSAGIIRLVKVPWHVRRAAALMNGTSDGEESTPDSRKSISPSTAVTTKTRAAALAKAIQEQGDTELNIGSSLYNYRSNVREERGKDEQSAVTSRSTATLL</sequence>
<feature type="region of interest" description="Disordered" evidence="1">
    <location>
        <begin position="226"/>
        <end position="246"/>
    </location>
</feature>
<evidence type="ECO:0000313" key="2">
    <source>
        <dbReference type="EMBL" id="KAK2159285.1"/>
    </source>
</evidence>
<organism evidence="2 3">
    <name type="scientific">Paralvinella palmiformis</name>
    <dbReference type="NCBI Taxonomy" id="53620"/>
    <lineage>
        <taxon>Eukaryota</taxon>
        <taxon>Metazoa</taxon>
        <taxon>Spiralia</taxon>
        <taxon>Lophotrochozoa</taxon>
        <taxon>Annelida</taxon>
        <taxon>Polychaeta</taxon>
        <taxon>Sedentaria</taxon>
        <taxon>Canalipalpata</taxon>
        <taxon>Terebellida</taxon>
        <taxon>Terebelliformia</taxon>
        <taxon>Alvinellidae</taxon>
        <taxon>Paralvinella</taxon>
    </lineage>
</organism>
<feature type="region of interest" description="Disordered" evidence="1">
    <location>
        <begin position="281"/>
        <end position="302"/>
    </location>
</feature>
<feature type="compositionally biased region" description="Polar residues" evidence="1">
    <location>
        <begin position="44"/>
        <end position="103"/>
    </location>
</feature>
<reference evidence="2" key="1">
    <citation type="journal article" date="2023" name="Mol. Biol. Evol.">
        <title>Third-Generation Sequencing Reveals the Adaptive Role of the Epigenome in Three Deep-Sea Polychaetes.</title>
        <authorList>
            <person name="Perez M."/>
            <person name="Aroh O."/>
            <person name="Sun Y."/>
            <person name="Lan Y."/>
            <person name="Juniper S.K."/>
            <person name="Young C.R."/>
            <person name="Angers B."/>
            <person name="Qian P.Y."/>
        </authorList>
    </citation>
    <scope>NUCLEOTIDE SEQUENCE</scope>
    <source>
        <strain evidence="2">P08H-3</strain>
    </source>
</reference>
<feature type="compositionally biased region" description="Basic and acidic residues" evidence="1">
    <location>
        <begin position="104"/>
        <end position="116"/>
    </location>
</feature>
<evidence type="ECO:0000313" key="3">
    <source>
        <dbReference type="Proteomes" id="UP001208570"/>
    </source>
</evidence>
<evidence type="ECO:0000256" key="1">
    <source>
        <dbReference type="SAM" id="MobiDB-lite"/>
    </source>
</evidence>
<gene>
    <name evidence="2" type="ORF">LSH36_155g04018</name>
</gene>
<name>A0AAD9JVY2_9ANNE</name>